<dbReference type="InterPro" id="IPR050986">
    <property type="entry name" value="GutQ/KpsF_isomerases"/>
</dbReference>
<evidence type="ECO:0000259" key="5">
    <source>
        <dbReference type="PROSITE" id="PS51371"/>
    </source>
</evidence>
<feature type="domain" description="CBS" evidence="5">
    <location>
        <begin position="207"/>
        <end position="266"/>
    </location>
</feature>
<dbReference type="SUPFAM" id="SSF53697">
    <property type="entry name" value="SIS domain"/>
    <property type="match status" value="1"/>
</dbReference>
<keyword evidence="8" id="KW-1185">Reference proteome</keyword>
<evidence type="ECO:0000256" key="1">
    <source>
        <dbReference type="ARBA" id="ARBA00008165"/>
    </source>
</evidence>
<name>A0ABD5XK40_9EURY</name>
<dbReference type="Proteomes" id="UP001596460">
    <property type="component" value="Unassembled WGS sequence"/>
</dbReference>
<dbReference type="Gene3D" id="3.10.580.10">
    <property type="entry name" value="CBS-domain"/>
    <property type="match status" value="1"/>
</dbReference>
<protein>
    <submittedName>
        <fullName evidence="7">SIS domain-containing protein</fullName>
    </submittedName>
</protein>
<dbReference type="EMBL" id="JBHTAB010000003">
    <property type="protein sequence ID" value="MFC7129453.1"/>
    <property type="molecule type" value="Genomic_DNA"/>
</dbReference>
<dbReference type="PANTHER" id="PTHR42745">
    <property type="match status" value="1"/>
</dbReference>
<dbReference type="InterPro" id="IPR001347">
    <property type="entry name" value="SIS_dom"/>
</dbReference>
<dbReference type="CDD" id="cd04604">
    <property type="entry name" value="CBS_pair_SIS_assoc"/>
    <property type="match status" value="1"/>
</dbReference>
<evidence type="ECO:0000256" key="4">
    <source>
        <dbReference type="PROSITE-ProRule" id="PRU00703"/>
    </source>
</evidence>
<sequence length="323" mass="34392">MSKSKTEMERLVVETLRTQSTALTKLADSDSLSDIVGAANVIHDSGGRVIVTGIGKSGDISKKITSTLTSIGQPSFFIHPVEAQHGDLAVISEDDVVILISNSGNTSEVVDLAYFANSFEATTIAITSDPESELGQLADVHIDTKVDEEGAFVDLVPMTSTTVTMAIGDAIANIVMCLSNFDEEQFANFHPGGTIGKRLLLTVEDVMSDDIDSVSESHSLVETIYKMSEGGKGIAVITDKNGGVEGVITDGDLRRLIETGFDFHDTTAGEVMTSDPISVSPSDSVVTALQLLEDRSITQLVVERDGKFDGILHIHDLMSEGIK</sequence>
<proteinExistence type="inferred from homology"/>
<gene>
    <name evidence="7" type="ORF">ACFQI8_08590</name>
</gene>
<dbReference type="Gene3D" id="3.40.50.10490">
    <property type="entry name" value="Glucose-6-phosphate isomerase like protein, domain 1"/>
    <property type="match status" value="1"/>
</dbReference>
<dbReference type="SMART" id="SM00116">
    <property type="entry name" value="CBS"/>
    <property type="match status" value="2"/>
</dbReference>
<dbReference type="Pfam" id="PF01380">
    <property type="entry name" value="SIS"/>
    <property type="match status" value="1"/>
</dbReference>
<organism evidence="7 8">
    <name type="scientific">Haloferax chudinovii</name>
    <dbReference type="NCBI Taxonomy" id="1109010"/>
    <lineage>
        <taxon>Archaea</taxon>
        <taxon>Methanobacteriati</taxon>
        <taxon>Methanobacteriota</taxon>
        <taxon>Stenosarchaea group</taxon>
        <taxon>Halobacteria</taxon>
        <taxon>Halobacteriales</taxon>
        <taxon>Haloferacaceae</taxon>
        <taxon>Haloferax</taxon>
    </lineage>
</organism>
<reference evidence="7 8" key="1">
    <citation type="journal article" date="2019" name="Int. J. Syst. Evol. Microbiol.">
        <title>The Global Catalogue of Microorganisms (GCM) 10K type strain sequencing project: providing services to taxonomists for standard genome sequencing and annotation.</title>
        <authorList>
            <consortium name="The Broad Institute Genomics Platform"/>
            <consortium name="The Broad Institute Genome Sequencing Center for Infectious Disease"/>
            <person name="Wu L."/>
            <person name="Ma J."/>
        </authorList>
    </citation>
    <scope>NUCLEOTIDE SEQUENCE [LARGE SCALE GENOMIC DNA]</scope>
    <source>
        <strain evidence="7 8">DSM 26526</strain>
    </source>
</reference>
<dbReference type="PANTHER" id="PTHR42745:SF1">
    <property type="entry name" value="ARABINOSE 5-PHOSPHATE ISOMERASE KDSD"/>
    <property type="match status" value="1"/>
</dbReference>
<dbReference type="InterPro" id="IPR000644">
    <property type="entry name" value="CBS_dom"/>
</dbReference>
<dbReference type="InterPro" id="IPR046348">
    <property type="entry name" value="SIS_dom_sf"/>
</dbReference>
<accession>A0ABD5XK40</accession>
<feature type="domain" description="CBS" evidence="5">
    <location>
        <begin position="272"/>
        <end position="323"/>
    </location>
</feature>
<dbReference type="AlphaFoldDB" id="A0ABD5XK40"/>
<dbReference type="PROSITE" id="PS51371">
    <property type="entry name" value="CBS"/>
    <property type="match status" value="2"/>
</dbReference>
<evidence type="ECO:0000313" key="8">
    <source>
        <dbReference type="Proteomes" id="UP001596460"/>
    </source>
</evidence>
<dbReference type="Pfam" id="PF00571">
    <property type="entry name" value="CBS"/>
    <property type="match status" value="2"/>
</dbReference>
<keyword evidence="2" id="KW-0677">Repeat</keyword>
<dbReference type="PIRSF" id="PIRSF004692">
    <property type="entry name" value="KdsD_KpsF"/>
    <property type="match status" value="1"/>
</dbReference>
<keyword evidence="3 4" id="KW-0129">CBS domain</keyword>
<evidence type="ECO:0000259" key="6">
    <source>
        <dbReference type="PROSITE" id="PS51464"/>
    </source>
</evidence>
<dbReference type="InterPro" id="IPR046342">
    <property type="entry name" value="CBS_dom_sf"/>
</dbReference>
<dbReference type="NCBIfam" id="TIGR00393">
    <property type="entry name" value="kpsF"/>
    <property type="match status" value="1"/>
</dbReference>
<feature type="domain" description="SIS" evidence="6">
    <location>
        <begin position="38"/>
        <end position="181"/>
    </location>
</feature>
<evidence type="ECO:0000256" key="2">
    <source>
        <dbReference type="ARBA" id="ARBA00022737"/>
    </source>
</evidence>
<dbReference type="InterPro" id="IPR035474">
    <property type="entry name" value="SIS_Kpsf"/>
</dbReference>
<dbReference type="PROSITE" id="PS51464">
    <property type="entry name" value="SIS"/>
    <property type="match status" value="1"/>
</dbReference>
<evidence type="ECO:0000256" key="3">
    <source>
        <dbReference type="ARBA" id="ARBA00023122"/>
    </source>
</evidence>
<dbReference type="RefSeq" id="WP_390243951.1">
    <property type="nucleotide sequence ID" value="NZ_JBHTAB010000003.1"/>
</dbReference>
<dbReference type="InterPro" id="IPR004800">
    <property type="entry name" value="KdsD/KpsF-type"/>
</dbReference>
<comment type="caution">
    <text evidence="7">The sequence shown here is derived from an EMBL/GenBank/DDBJ whole genome shotgun (WGS) entry which is preliminary data.</text>
</comment>
<dbReference type="CDD" id="cd05014">
    <property type="entry name" value="SIS_Kpsf"/>
    <property type="match status" value="1"/>
</dbReference>
<comment type="similarity">
    <text evidence="1">Belongs to the SIS family. GutQ/KpsF subfamily.</text>
</comment>
<evidence type="ECO:0000313" key="7">
    <source>
        <dbReference type="EMBL" id="MFC7129453.1"/>
    </source>
</evidence>